<name>A0A1K2H7L3_9LACT</name>
<dbReference type="EMBL" id="FPKS01000002">
    <property type="protein sequence ID" value="SFZ72157.1"/>
    <property type="molecule type" value="Genomic_DNA"/>
</dbReference>
<proteinExistence type="predicted"/>
<gene>
    <name evidence="1" type="ORF">SAMN02746068_00577</name>
</gene>
<sequence>MRAIVYLALNKQMKQLEFVLTHFSDSREYLKDGYYRVQDFGDDVYELEFSTAGYCGTFDSHPAIKFRIIPETQTITFLLYRDMVARPIQFFKPESESDDAFVQERFNQLVAKFYQAKQST</sequence>
<dbReference type="STRING" id="1122154.SAMN02746068_00577"/>
<dbReference type="AlphaFoldDB" id="A0A1K2H7L3"/>
<accession>A0A1K2H7L3</accession>
<protein>
    <submittedName>
        <fullName evidence="1">Uncharacterized protein</fullName>
    </submittedName>
</protein>
<organism evidence="1 2">
    <name type="scientific">Pseudolactococcus chungangensis CAU 28 = DSM 22330</name>
    <dbReference type="NCBI Taxonomy" id="1122154"/>
    <lineage>
        <taxon>Bacteria</taxon>
        <taxon>Bacillati</taxon>
        <taxon>Bacillota</taxon>
        <taxon>Bacilli</taxon>
        <taxon>Lactobacillales</taxon>
        <taxon>Streptococcaceae</taxon>
        <taxon>Pseudolactococcus</taxon>
    </lineage>
</organism>
<evidence type="ECO:0000313" key="1">
    <source>
        <dbReference type="EMBL" id="SFZ72157.1"/>
    </source>
</evidence>
<dbReference type="Proteomes" id="UP000185655">
    <property type="component" value="Unassembled WGS sequence"/>
</dbReference>
<evidence type="ECO:0000313" key="2">
    <source>
        <dbReference type="Proteomes" id="UP000185655"/>
    </source>
</evidence>
<reference evidence="1 2" key="1">
    <citation type="submission" date="2016-11" db="EMBL/GenBank/DDBJ databases">
        <authorList>
            <person name="Jaros S."/>
            <person name="Januszkiewicz K."/>
            <person name="Wedrychowicz H."/>
        </authorList>
    </citation>
    <scope>NUCLEOTIDE SEQUENCE [LARGE SCALE GENOMIC DNA]</scope>
    <source>
        <strain evidence="1 2">DSM 22330</strain>
    </source>
</reference>